<feature type="compositionally biased region" description="Basic and acidic residues" evidence="6">
    <location>
        <begin position="96"/>
        <end position="105"/>
    </location>
</feature>
<dbReference type="Proteomes" id="UP000079169">
    <property type="component" value="Unplaced"/>
</dbReference>
<accession>A0A1S3D1F9</accession>
<feature type="region of interest" description="Disordered" evidence="6">
    <location>
        <begin position="1"/>
        <end position="27"/>
    </location>
</feature>
<evidence type="ECO:0000256" key="5">
    <source>
        <dbReference type="PROSITE-ProRule" id="PRU00042"/>
    </source>
</evidence>
<evidence type="ECO:0000313" key="9">
    <source>
        <dbReference type="RefSeq" id="XP_008471346.1"/>
    </source>
</evidence>
<dbReference type="GeneID" id="103508566"/>
<proteinExistence type="inferred from homology"/>
<dbReference type="RefSeq" id="XP_008471346.1">
    <property type="nucleotide sequence ID" value="XM_008473124.3"/>
</dbReference>
<evidence type="ECO:0000256" key="6">
    <source>
        <dbReference type="SAM" id="MobiDB-lite"/>
    </source>
</evidence>
<name>A0A1S3D1F9_DIACI</name>
<dbReference type="PANTHER" id="PTHR12522">
    <property type="entry name" value="ZINC-FINGER PROTEIN NOLZ1-RELATED"/>
    <property type="match status" value="1"/>
</dbReference>
<evidence type="ECO:0000256" key="3">
    <source>
        <dbReference type="ARBA" id="ARBA00022771"/>
    </source>
</evidence>
<feature type="compositionally biased region" description="Polar residues" evidence="6">
    <location>
        <begin position="1"/>
        <end position="12"/>
    </location>
</feature>
<dbReference type="PANTHER" id="PTHR12522:SF4">
    <property type="entry name" value="ZINC FINGER PROTEIN ELBOW"/>
    <property type="match status" value="1"/>
</dbReference>
<dbReference type="GO" id="GO:0045892">
    <property type="term" value="P:negative regulation of DNA-templated transcription"/>
    <property type="evidence" value="ECO:0007669"/>
    <property type="project" value="TreeGrafter"/>
</dbReference>
<dbReference type="Gene3D" id="3.30.160.60">
    <property type="entry name" value="Classic Zinc Finger"/>
    <property type="match status" value="1"/>
</dbReference>
<feature type="domain" description="C2H2-type" evidence="7">
    <location>
        <begin position="293"/>
        <end position="327"/>
    </location>
</feature>
<keyword evidence="4" id="KW-0862">Zinc</keyword>
<evidence type="ECO:0000256" key="4">
    <source>
        <dbReference type="ARBA" id="ARBA00022833"/>
    </source>
</evidence>
<feature type="compositionally biased region" description="Basic and acidic residues" evidence="6">
    <location>
        <begin position="59"/>
        <end position="71"/>
    </location>
</feature>
<feature type="compositionally biased region" description="Low complexity" evidence="6">
    <location>
        <begin position="121"/>
        <end position="141"/>
    </location>
</feature>
<feature type="region of interest" description="Disordered" evidence="6">
    <location>
        <begin position="44"/>
        <end position="84"/>
    </location>
</feature>
<feature type="region of interest" description="Disordered" evidence="6">
    <location>
        <begin position="96"/>
        <end position="164"/>
    </location>
</feature>
<dbReference type="InterPro" id="IPR013087">
    <property type="entry name" value="Znf_C2H2_type"/>
</dbReference>
<protein>
    <submittedName>
        <fullName evidence="9">Zinc finger protein Elbow</fullName>
    </submittedName>
</protein>
<feature type="compositionally biased region" description="Polar residues" evidence="6">
    <location>
        <begin position="107"/>
        <end position="120"/>
    </location>
</feature>
<dbReference type="KEGG" id="dci:103508566"/>
<dbReference type="GO" id="GO:0005634">
    <property type="term" value="C:nucleus"/>
    <property type="evidence" value="ECO:0007669"/>
    <property type="project" value="TreeGrafter"/>
</dbReference>
<dbReference type="AlphaFoldDB" id="A0A1S3D1F9"/>
<reference evidence="9" key="1">
    <citation type="submission" date="2025-08" db="UniProtKB">
        <authorList>
            <consortium name="RefSeq"/>
        </authorList>
    </citation>
    <scope>IDENTIFICATION</scope>
</reference>
<evidence type="ECO:0000313" key="8">
    <source>
        <dbReference type="Proteomes" id="UP000079169"/>
    </source>
</evidence>
<gene>
    <name evidence="9" type="primary">LOC103508566</name>
</gene>
<keyword evidence="2" id="KW-0479">Metal-binding</keyword>
<keyword evidence="3 5" id="KW-0863">Zinc-finger</keyword>
<feature type="compositionally biased region" description="Polar residues" evidence="6">
    <location>
        <begin position="142"/>
        <end position="164"/>
    </location>
</feature>
<sequence length="397" mass="42176">MITSNGNQNGNQYIRPEYLSPLPTTLDSKKSPLALLAQTCSQIGADSSSKSLLSQLDKNSNKKNEPSREKSSPSSVTSCSPAAVKSSFKPYESCIKESTPEEKRPKTASSKAHTPLNLNGSRCSSKESASSHRSASSPSSRKTPGTTAESNTRSPNNLSQSSPFSKTIEPLSLKKNEPPTSSPFLGYPGSLPLDVLASNLMKQGGVNPYLNYSRVKTGSGSESLVPVCRDPFCAGCQLSSHLLGPSKGKCPPGCTQCEKGSPYLPPGHHNPAMAAAYAHAQLSALVAASQLPYVCSWVGSDASYCGKRYSNSDELLQHLRTHTTDSLLSPSYLPLLGRSYPNPPLSPVPSARYHPYNKPPLLPPSLASSFPVPPPGGMPPYFSPYSLYGPRLGASHP</sequence>
<dbReference type="GO" id="GO:0008270">
    <property type="term" value="F:zinc ion binding"/>
    <property type="evidence" value="ECO:0007669"/>
    <property type="project" value="UniProtKB-KW"/>
</dbReference>
<feature type="compositionally biased region" description="Low complexity" evidence="6">
    <location>
        <begin position="72"/>
        <end position="84"/>
    </location>
</feature>
<feature type="compositionally biased region" description="Low complexity" evidence="6">
    <location>
        <begin position="46"/>
        <end position="58"/>
    </location>
</feature>
<dbReference type="SUPFAM" id="SSF57667">
    <property type="entry name" value="beta-beta-alpha zinc fingers"/>
    <property type="match status" value="1"/>
</dbReference>
<evidence type="ECO:0000256" key="1">
    <source>
        <dbReference type="ARBA" id="ARBA00010144"/>
    </source>
</evidence>
<dbReference type="PROSITE" id="PS50157">
    <property type="entry name" value="ZINC_FINGER_C2H2_2"/>
    <property type="match status" value="1"/>
</dbReference>
<dbReference type="InterPro" id="IPR051520">
    <property type="entry name" value="Elbow/Noc_ZnFinger"/>
</dbReference>
<dbReference type="STRING" id="121845.A0A1S3D1F9"/>
<keyword evidence="8" id="KW-1185">Reference proteome</keyword>
<comment type="similarity">
    <text evidence="1">Belongs to the Elbow/Noc family.</text>
</comment>
<organism evidence="8 9">
    <name type="scientific">Diaphorina citri</name>
    <name type="common">Asian citrus psyllid</name>
    <dbReference type="NCBI Taxonomy" id="121845"/>
    <lineage>
        <taxon>Eukaryota</taxon>
        <taxon>Metazoa</taxon>
        <taxon>Ecdysozoa</taxon>
        <taxon>Arthropoda</taxon>
        <taxon>Hexapoda</taxon>
        <taxon>Insecta</taxon>
        <taxon>Pterygota</taxon>
        <taxon>Neoptera</taxon>
        <taxon>Paraneoptera</taxon>
        <taxon>Hemiptera</taxon>
        <taxon>Sternorrhyncha</taxon>
        <taxon>Psylloidea</taxon>
        <taxon>Psyllidae</taxon>
        <taxon>Diaphorininae</taxon>
        <taxon>Diaphorina</taxon>
    </lineage>
</organism>
<dbReference type="InterPro" id="IPR036236">
    <property type="entry name" value="Znf_C2H2_sf"/>
</dbReference>
<evidence type="ECO:0000259" key="7">
    <source>
        <dbReference type="PROSITE" id="PS50157"/>
    </source>
</evidence>
<dbReference type="PaxDb" id="121845-A0A1S3D1F9"/>
<dbReference type="OMA" id="SQAPHMD"/>
<dbReference type="OrthoDB" id="10054079at2759"/>
<evidence type="ECO:0000256" key="2">
    <source>
        <dbReference type="ARBA" id="ARBA00022723"/>
    </source>
</evidence>